<protein>
    <submittedName>
        <fullName evidence="5">Ribosomal RNA large subunit methyltransferase K</fullName>
        <ecNumber evidence="5">2.1.1.264</ecNumber>
    </submittedName>
</protein>
<gene>
    <name evidence="5" type="primary">rlmK</name>
    <name evidence="5" type="ORF">KOR34_22050</name>
</gene>
<dbReference type="CDD" id="cd02440">
    <property type="entry name" value="AdoMet_MTases"/>
    <property type="match status" value="1"/>
</dbReference>
<dbReference type="PANTHER" id="PTHR43042">
    <property type="entry name" value="SAM-DEPENDENT METHYLTRANSFERASE"/>
    <property type="match status" value="1"/>
</dbReference>
<dbReference type="EC" id="2.1.1.264" evidence="5"/>
<proteinExistence type="predicted"/>
<evidence type="ECO:0000313" key="6">
    <source>
        <dbReference type="Proteomes" id="UP000316714"/>
    </source>
</evidence>
<organism evidence="5 6">
    <name type="scientific">Posidoniimonas corsicana</name>
    <dbReference type="NCBI Taxonomy" id="1938618"/>
    <lineage>
        <taxon>Bacteria</taxon>
        <taxon>Pseudomonadati</taxon>
        <taxon>Planctomycetota</taxon>
        <taxon>Planctomycetia</taxon>
        <taxon>Pirellulales</taxon>
        <taxon>Lacipirellulaceae</taxon>
        <taxon>Posidoniimonas</taxon>
    </lineage>
</organism>
<keyword evidence="6" id="KW-1185">Reference proteome</keyword>
<dbReference type="Pfam" id="PF10672">
    <property type="entry name" value="Methyltrans_SAM"/>
    <property type="match status" value="1"/>
</dbReference>
<keyword evidence="2 5" id="KW-0808">Transferase</keyword>
<comment type="caution">
    <text evidence="5">The sequence shown here is derived from an EMBL/GenBank/DDBJ whole genome shotgun (WGS) entry which is preliminary data.</text>
</comment>
<dbReference type="OrthoDB" id="9805492at2"/>
<dbReference type="GO" id="GO:0008168">
    <property type="term" value="F:methyltransferase activity"/>
    <property type="evidence" value="ECO:0007669"/>
    <property type="project" value="UniProtKB-KW"/>
</dbReference>
<dbReference type="Gene3D" id="3.40.50.150">
    <property type="entry name" value="Vaccinia Virus protein VP39"/>
    <property type="match status" value="1"/>
</dbReference>
<name>A0A5C5VF38_9BACT</name>
<dbReference type="InterPro" id="IPR019614">
    <property type="entry name" value="SAM-dep_methyl-trfase"/>
</dbReference>
<evidence type="ECO:0000256" key="3">
    <source>
        <dbReference type="ARBA" id="ARBA00022691"/>
    </source>
</evidence>
<accession>A0A5C5VF38</accession>
<evidence type="ECO:0000313" key="5">
    <source>
        <dbReference type="EMBL" id="TWT37258.1"/>
    </source>
</evidence>
<dbReference type="InterPro" id="IPR013780">
    <property type="entry name" value="Glyco_hydro_b"/>
</dbReference>
<dbReference type="GO" id="GO:0032259">
    <property type="term" value="P:methylation"/>
    <property type="evidence" value="ECO:0007669"/>
    <property type="project" value="UniProtKB-KW"/>
</dbReference>
<keyword evidence="1 5" id="KW-0489">Methyltransferase</keyword>
<keyword evidence="3" id="KW-0949">S-adenosyl-L-methionine</keyword>
<evidence type="ECO:0000256" key="2">
    <source>
        <dbReference type="ARBA" id="ARBA00022679"/>
    </source>
</evidence>
<reference evidence="5 6" key="1">
    <citation type="submission" date="2019-02" db="EMBL/GenBank/DDBJ databases">
        <title>Deep-cultivation of Planctomycetes and their phenomic and genomic characterization uncovers novel biology.</title>
        <authorList>
            <person name="Wiegand S."/>
            <person name="Jogler M."/>
            <person name="Boedeker C."/>
            <person name="Pinto D."/>
            <person name="Vollmers J."/>
            <person name="Rivas-Marin E."/>
            <person name="Kohn T."/>
            <person name="Peeters S.H."/>
            <person name="Heuer A."/>
            <person name="Rast P."/>
            <person name="Oberbeckmann S."/>
            <person name="Bunk B."/>
            <person name="Jeske O."/>
            <person name="Meyerdierks A."/>
            <person name="Storesund J.E."/>
            <person name="Kallscheuer N."/>
            <person name="Luecker S."/>
            <person name="Lage O.M."/>
            <person name="Pohl T."/>
            <person name="Merkel B.J."/>
            <person name="Hornburger P."/>
            <person name="Mueller R.-W."/>
            <person name="Bruemmer F."/>
            <person name="Labrenz M."/>
            <person name="Spormann A.M."/>
            <person name="Op Den Camp H."/>
            <person name="Overmann J."/>
            <person name="Amann R."/>
            <person name="Jetten M.S.M."/>
            <person name="Mascher T."/>
            <person name="Medema M.H."/>
            <person name="Devos D.P."/>
            <person name="Kaster A.-K."/>
            <person name="Ovreas L."/>
            <person name="Rohde M."/>
            <person name="Galperin M.Y."/>
            <person name="Jogler C."/>
        </authorList>
    </citation>
    <scope>NUCLEOTIDE SEQUENCE [LARGE SCALE GENOMIC DNA]</scope>
    <source>
        <strain evidence="5 6">KOR34</strain>
    </source>
</reference>
<dbReference type="Gene3D" id="2.60.40.1180">
    <property type="entry name" value="Golgi alpha-mannosidase II"/>
    <property type="match status" value="1"/>
</dbReference>
<dbReference type="AlphaFoldDB" id="A0A5C5VF38"/>
<evidence type="ECO:0000256" key="1">
    <source>
        <dbReference type="ARBA" id="ARBA00022603"/>
    </source>
</evidence>
<dbReference type="SUPFAM" id="SSF53335">
    <property type="entry name" value="S-adenosyl-L-methionine-dependent methyltransferases"/>
    <property type="match status" value="1"/>
</dbReference>
<dbReference type="Proteomes" id="UP000316714">
    <property type="component" value="Unassembled WGS sequence"/>
</dbReference>
<dbReference type="EMBL" id="SIHJ01000001">
    <property type="protein sequence ID" value="TWT37258.1"/>
    <property type="molecule type" value="Genomic_DNA"/>
</dbReference>
<sequence>MSDDWPDYELIDFGDGRKLERFGRVVVDRPAPAAEGARKADPAAWKQADGVYTGARVGDGKWKLADGLKGSDAAVSAPIAAGSSFQMQLEFTPAGQVGLFPEQFENWRWIAEWVGRIGTGKQELRGAPTPGPSSTGGEEQLPTVLNLFGYAGGSTLAAACAGAEVTHVDASKPSVQLARQNAELSGLEEAPIRWIVEDAVRYCQREVKRGRRYDAVVLDPPSFGHGPKGEQWKLTRDLPKLLGLIAELVDGRPKFLLATCHTPGVGPAEIGAYLADGVFGACGQPANTGEHSLVTHDGRRLESGVYARWPR</sequence>
<dbReference type="InterPro" id="IPR029063">
    <property type="entry name" value="SAM-dependent_MTases_sf"/>
</dbReference>
<evidence type="ECO:0000259" key="4">
    <source>
        <dbReference type="Pfam" id="PF10672"/>
    </source>
</evidence>
<dbReference type="PANTHER" id="PTHR43042:SF2">
    <property type="entry name" value="SAM-DEPENDENT METHYLTRANSFERASE"/>
    <property type="match status" value="1"/>
</dbReference>
<dbReference type="RefSeq" id="WP_146564601.1">
    <property type="nucleotide sequence ID" value="NZ_SIHJ01000001.1"/>
</dbReference>
<feature type="domain" description="S-adenosylmethionine-dependent methyltransferase" evidence="4">
    <location>
        <begin position="143"/>
        <end position="268"/>
    </location>
</feature>